<sequence>CLRYSWNLFVLRKRGGGVCAYIREDITVTILKEIILKLQYRKLRSVVICISYRPPDCSLSCFEELLKPSHILALTMKKPIAVLGDLNCNVLKKSLESRALSNFLCETNLKQIITTPTRITDTGESLIDVTLVSSPDLVHARGVLNTPISDHLPVYMELQLKLPKPPPCYLSTRSYKHYNPDLFTADLAAKCDKFLSIFSEEDINYKLATFNDTFLSTLDAHAPIKSIRIRIRPCPYVTTEIEDQMTFRDQLFHRYRQSRNVDAWKAYKEARRSVKQVLKNAECDHIRTEKKKLRSIGDTKLVANDFNQFSPLLAIDNNINISDTCLISPPTTRNSFKELFNFTFVTCTQVERIVSSMPSNKSPGPDKVSMRIIKDCLPVILGPLTDIINCSFATSNSWRASEVIPLLKDGDHEEPSNNRPLSMLTVASKKTVNTILQRLLGLSARMLLNLSKGFDSISHFILLQKLRQNLKDAESAERVLKEDLRRVAAWCCKNLLLINPEKTKFFMVGTQQLQRRLPNEIAISFLGKEITPVSSAKDLEIILDNNLIYDQHIHQLISSCMTKLCQINRGLAPTYLCESLRRRKSIHYHNTRNREPLDIPSRQSQASDVSSIEQSTFGTI</sequence>
<dbReference type="AlphaFoldDB" id="A0A3M6UD85"/>
<dbReference type="Pfam" id="PF14529">
    <property type="entry name" value="Exo_endo_phos_2"/>
    <property type="match status" value="1"/>
</dbReference>
<proteinExistence type="predicted"/>
<evidence type="ECO:0000256" key="1">
    <source>
        <dbReference type="SAM" id="MobiDB-lite"/>
    </source>
</evidence>
<reference evidence="3 4" key="1">
    <citation type="journal article" date="2018" name="Sci. Rep.">
        <title>Comparative analysis of the Pocillopora damicornis genome highlights role of immune system in coral evolution.</title>
        <authorList>
            <person name="Cunning R."/>
            <person name="Bay R.A."/>
            <person name="Gillette P."/>
            <person name="Baker A.C."/>
            <person name="Traylor-Knowles N."/>
        </authorList>
    </citation>
    <scope>NUCLEOTIDE SEQUENCE [LARGE SCALE GENOMIC DNA]</scope>
    <source>
        <strain evidence="3">RSMAS</strain>
        <tissue evidence="3">Whole animal</tissue>
    </source>
</reference>
<feature type="region of interest" description="Disordered" evidence="1">
    <location>
        <begin position="591"/>
        <end position="620"/>
    </location>
</feature>
<dbReference type="Proteomes" id="UP000275408">
    <property type="component" value="Unassembled WGS sequence"/>
</dbReference>
<dbReference type="Gene3D" id="3.60.10.10">
    <property type="entry name" value="Endonuclease/exonuclease/phosphatase"/>
    <property type="match status" value="1"/>
</dbReference>
<accession>A0A3M6UD85</accession>
<protein>
    <recommendedName>
        <fullName evidence="2">Endonuclease/exonuclease/phosphatase domain-containing protein</fullName>
    </recommendedName>
</protein>
<dbReference type="PANTHER" id="PTHR47510">
    <property type="entry name" value="REVERSE TRANSCRIPTASE DOMAIN-CONTAINING PROTEIN"/>
    <property type="match status" value="1"/>
</dbReference>
<dbReference type="InterPro" id="IPR036691">
    <property type="entry name" value="Endo/exonu/phosph_ase_sf"/>
</dbReference>
<dbReference type="InterPro" id="IPR005135">
    <property type="entry name" value="Endo/exonuclease/phosphatase"/>
</dbReference>
<evidence type="ECO:0000313" key="4">
    <source>
        <dbReference type="Proteomes" id="UP000275408"/>
    </source>
</evidence>
<dbReference type="PANTHER" id="PTHR47510:SF3">
    <property type="entry name" value="ENDO_EXONUCLEASE_PHOSPHATASE DOMAIN-CONTAINING PROTEIN"/>
    <property type="match status" value="1"/>
</dbReference>
<name>A0A3M6UD85_POCDA</name>
<comment type="caution">
    <text evidence="3">The sequence shown here is derived from an EMBL/GenBank/DDBJ whole genome shotgun (WGS) entry which is preliminary data.</text>
</comment>
<feature type="non-terminal residue" evidence="3">
    <location>
        <position position="620"/>
    </location>
</feature>
<feature type="non-terminal residue" evidence="3">
    <location>
        <position position="1"/>
    </location>
</feature>
<dbReference type="GO" id="GO:0003824">
    <property type="term" value="F:catalytic activity"/>
    <property type="evidence" value="ECO:0007669"/>
    <property type="project" value="InterPro"/>
</dbReference>
<feature type="domain" description="Endonuclease/exonuclease/phosphatase" evidence="2">
    <location>
        <begin position="47"/>
        <end position="155"/>
    </location>
</feature>
<dbReference type="EMBL" id="RCHS01001730">
    <property type="protein sequence ID" value="RMX51643.1"/>
    <property type="molecule type" value="Genomic_DNA"/>
</dbReference>
<dbReference type="OrthoDB" id="5960351at2759"/>
<organism evidence="3 4">
    <name type="scientific">Pocillopora damicornis</name>
    <name type="common">Cauliflower coral</name>
    <name type="synonym">Millepora damicornis</name>
    <dbReference type="NCBI Taxonomy" id="46731"/>
    <lineage>
        <taxon>Eukaryota</taxon>
        <taxon>Metazoa</taxon>
        <taxon>Cnidaria</taxon>
        <taxon>Anthozoa</taxon>
        <taxon>Hexacorallia</taxon>
        <taxon>Scleractinia</taxon>
        <taxon>Astrocoeniina</taxon>
        <taxon>Pocilloporidae</taxon>
        <taxon>Pocillopora</taxon>
    </lineage>
</organism>
<gene>
    <name evidence="3" type="ORF">pdam_00025343</name>
</gene>
<feature type="compositionally biased region" description="Polar residues" evidence="1">
    <location>
        <begin position="601"/>
        <end position="620"/>
    </location>
</feature>
<keyword evidence="4" id="KW-1185">Reference proteome</keyword>
<evidence type="ECO:0000259" key="2">
    <source>
        <dbReference type="Pfam" id="PF14529"/>
    </source>
</evidence>
<dbReference type="SUPFAM" id="SSF56219">
    <property type="entry name" value="DNase I-like"/>
    <property type="match status" value="1"/>
</dbReference>
<evidence type="ECO:0000313" key="3">
    <source>
        <dbReference type="EMBL" id="RMX51643.1"/>
    </source>
</evidence>